<gene>
    <name evidence="1" type="ORF">LY90DRAFT_640485</name>
</gene>
<accession>A0A1Y1YWR6</accession>
<evidence type="ECO:0000313" key="1">
    <source>
        <dbReference type="EMBL" id="ORY02147.1"/>
    </source>
</evidence>
<protein>
    <submittedName>
        <fullName evidence="1">Uncharacterized protein</fullName>
    </submittedName>
</protein>
<evidence type="ECO:0000313" key="2">
    <source>
        <dbReference type="Proteomes" id="UP000193920"/>
    </source>
</evidence>
<keyword evidence="2" id="KW-1185">Reference proteome</keyword>
<comment type="caution">
    <text evidence="1">The sequence shown here is derived from an EMBL/GenBank/DDBJ whole genome shotgun (WGS) entry which is preliminary data.</text>
</comment>
<reference evidence="1 2" key="1">
    <citation type="submission" date="2016-08" db="EMBL/GenBank/DDBJ databases">
        <title>A Parts List for Fungal Cellulosomes Revealed by Comparative Genomics.</title>
        <authorList>
            <consortium name="DOE Joint Genome Institute"/>
            <person name="Haitjema C.H."/>
            <person name="Gilmore S.P."/>
            <person name="Henske J.K."/>
            <person name="Solomon K.V."/>
            <person name="De Groot R."/>
            <person name="Kuo A."/>
            <person name="Mondo S.J."/>
            <person name="Salamov A.A."/>
            <person name="Labutti K."/>
            <person name="Zhao Z."/>
            <person name="Chiniquy J."/>
            <person name="Barry K."/>
            <person name="Brewer H.M."/>
            <person name="Purvine S.O."/>
            <person name="Wright A.T."/>
            <person name="Boxma B."/>
            <person name="Van Alen T."/>
            <person name="Hackstein J.H."/>
            <person name="Baker S.E."/>
            <person name="Grigoriev I.V."/>
            <person name="O'Malley M.A."/>
        </authorList>
    </citation>
    <scope>NUCLEOTIDE SEQUENCE [LARGE SCALE GENOMIC DNA]</scope>
    <source>
        <strain evidence="1 2">G1</strain>
    </source>
</reference>
<sequence>MIDINDSKPVKYLNVYDRGQLIKINVSKVGDSTYYNSNTFSYLDKAKNKNPTGYAGEILATINTINPTLRNDAKSRKLIGETVRFETMYDASINLIDKLVNTNEELVRITLPQSHVRESEHAFKRFNLVQSDDNRRINANELNNSVAGSASICSMRSIRKNKRIASNCKYIPIKIKTQHDIDNSLLEIISMHNDKNINISNIKIYNEDLYKDPDIINHLSNELMNEYINNIDRFLINNKTINYL</sequence>
<organism evidence="1 2">
    <name type="scientific">Neocallimastix californiae</name>
    <dbReference type="NCBI Taxonomy" id="1754190"/>
    <lineage>
        <taxon>Eukaryota</taxon>
        <taxon>Fungi</taxon>
        <taxon>Fungi incertae sedis</taxon>
        <taxon>Chytridiomycota</taxon>
        <taxon>Chytridiomycota incertae sedis</taxon>
        <taxon>Neocallimastigomycetes</taxon>
        <taxon>Neocallimastigales</taxon>
        <taxon>Neocallimastigaceae</taxon>
        <taxon>Neocallimastix</taxon>
    </lineage>
</organism>
<dbReference type="EMBL" id="MCOG01000493">
    <property type="protein sequence ID" value="ORY02147.1"/>
    <property type="molecule type" value="Genomic_DNA"/>
</dbReference>
<dbReference type="AlphaFoldDB" id="A0A1Y1YWR6"/>
<name>A0A1Y1YWR6_9FUNG</name>
<dbReference type="Proteomes" id="UP000193920">
    <property type="component" value="Unassembled WGS sequence"/>
</dbReference>
<proteinExistence type="predicted"/>